<dbReference type="SUPFAM" id="SSF88697">
    <property type="entry name" value="PUA domain-like"/>
    <property type="match status" value="1"/>
</dbReference>
<evidence type="ECO:0000259" key="1">
    <source>
        <dbReference type="Pfam" id="PF01878"/>
    </source>
</evidence>
<dbReference type="InterPro" id="IPR047197">
    <property type="entry name" value="THYN1-like_EVE"/>
</dbReference>
<dbReference type="PANTHER" id="PTHR14087">
    <property type="entry name" value="THYMOCYTE NUCLEAR PROTEIN 1"/>
    <property type="match status" value="1"/>
</dbReference>
<keyword evidence="3" id="KW-1185">Reference proteome</keyword>
<dbReference type="RefSeq" id="WP_129219211.1">
    <property type="nucleotide sequence ID" value="NZ_QYBC01000008.1"/>
</dbReference>
<dbReference type="InterPro" id="IPR002740">
    <property type="entry name" value="EVE_domain"/>
</dbReference>
<evidence type="ECO:0000313" key="2">
    <source>
        <dbReference type="EMBL" id="RYB04976.1"/>
    </source>
</evidence>
<protein>
    <submittedName>
        <fullName evidence="2">EVE domain-containing protein</fullName>
    </submittedName>
</protein>
<dbReference type="Gene3D" id="3.10.590.10">
    <property type="entry name" value="ph1033 like domains"/>
    <property type="match status" value="1"/>
</dbReference>
<dbReference type="InterPro" id="IPR015947">
    <property type="entry name" value="PUA-like_sf"/>
</dbReference>
<dbReference type="OrthoDB" id="9791347at2"/>
<dbReference type="PANTHER" id="PTHR14087:SF7">
    <property type="entry name" value="THYMOCYTE NUCLEAR PROTEIN 1"/>
    <property type="match status" value="1"/>
</dbReference>
<reference evidence="2 3" key="2">
    <citation type="submission" date="2019-02" db="EMBL/GenBank/DDBJ databases">
        <title>'Lichenibacterium ramalinii' gen. nov. sp. nov., 'Lichenibacterium minor' gen. nov. sp. nov.</title>
        <authorList>
            <person name="Pankratov T."/>
        </authorList>
    </citation>
    <scope>NUCLEOTIDE SEQUENCE [LARGE SCALE GENOMIC DNA]</scope>
    <source>
        <strain evidence="2 3">RmlP001</strain>
    </source>
</reference>
<accession>A0A4Q2RF58</accession>
<dbReference type="Proteomes" id="UP000289411">
    <property type="component" value="Unassembled WGS sequence"/>
</dbReference>
<dbReference type="EMBL" id="QYBC01000008">
    <property type="protein sequence ID" value="RYB04976.1"/>
    <property type="molecule type" value="Genomic_DNA"/>
</dbReference>
<feature type="domain" description="EVE" evidence="1">
    <location>
        <begin position="2"/>
        <end position="133"/>
    </location>
</feature>
<dbReference type="Pfam" id="PF01878">
    <property type="entry name" value="EVE"/>
    <property type="match status" value="1"/>
</dbReference>
<reference evidence="2 3" key="1">
    <citation type="submission" date="2018-09" db="EMBL/GenBank/DDBJ databases">
        <authorList>
            <person name="Grouzdev D.S."/>
            <person name="Krutkina M.S."/>
        </authorList>
    </citation>
    <scope>NUCLEOTIDE SEQUENCE [LARGE SCALE GENOMIC DNA]</scope>
    <source>
        <strain evidence="2 3">RmlP001</strain>
    </source>
</reference>
<dbReference type="AlphaFoldDB" id="A0A4Q2RF58"/>
<gene>
    <name evidence="2" type="ORF">D3272_10920</name>
</gene>
<dbReference type="CDD" id="cd21133">
    <property type="entry name" value="EVE"/>
    <property type="match status" value="1"/>
</dbReference>
<evidence type="ECO:0000313" key="3">
    <source>
        <dbReference type="Proteomes" id="UP000289411"/>
    </source>
</evidence>
<dbReference type="InterPro" id="IPR052181">
    <property type="entry name" value="5hmC_binding"/>
</dbReference>
<proteinExistence type="predicted"/>
<sequence>MAHWLVKSEPASWSFARQVEAGAAGTFWNGVRNHVAKQYLMAMQVGEQAFFYHSNEGKAVVGIVEVIKPYYPDHTDESGKFGMVDLRAVRDLPPVSLDRIKREPRLAEMVLVKNSRLSVQPVTDVEWDVVLEMAGESRSEEQAER</sequence>
<comment type="caution">
    <text evidence="2">The sequence shown here is derived from an EMBL/GenBank/DDBJ whole genome shotgun (WGS) entry which is preliminary data.</text>
</comment>
<name>A0A4Q2RF58_9HYPH</name>
<organism evidence="2 3">
    <name type="scientific">Lichenibacterium ramalinae</name>
    <dbReference type="NCBI Taxonomy" id="2316527"/>
    <lineage>
        <taxon>Bacteria</taxon>
        <taxon>Pseudomonadati</taxon>
        <taxon>Pseudomonadota</taxon>
        <taxon>Alphaproteobacteria</taxon>
        <taxon>Hyphomicrobiales</taxon>
        <taxon>Lichenihabitantaceae</taxon>
        <taxon>Lichenibacterium</taxon>
    </lineage>
</organism>